<dbReference type="Proteomes" id="UP001175261">
    <property type="component" value="Unassembled WGS sequence"/>
</dbReference>
<dbReference type="PANTHER" id="PTHR21310:SF55">
    <property type="entry name" value="AMINOGLYCOSIDE PHOSPHOTRANSFERASE DOMAIN-CONTAINING PROTEIN"/>
    <property type="match status" value="1"/>
</dbReference>
<gene>
    <name evidence="2" type="ORF">NLU13_0218</name>
</gene>
<dbReference type="PANTHER" id="PTHR21310">
    <property type="entry name" value="AMINOGLYCOSIDE PHOSPHOTRANSFERASE-RELATED-RELATED"/>
    <property type="match status" value="1"/>
</dbReference>
<dbReference type="Gene3D" id="3.90.1200.10">
    <property type="match status" value="1"/>
</dbReference>
<accession>A0AA39GNM8</accession>
<dbReference type="InterPro" id="IPR011009">
    <property type="entry name" value="Kinase-like_dom_sf"/>
</dbReference>
<evidence type="ECO:0000313" key="2">
    <source>
        <dbReference type="EMBL" id="KAK0390715.1"/>
    </source>
</evidence>
<dbReference type="SUPFAM" id="SSF56112">
    <property type="entry name" value="Protein kinase-like (PK-like)"/>
    <property type="match status" value="1"/>
</dbReference>
<proteinExistence type="predicted"/>
<evidence type="ECO:0000313" key="3">
    <source>
        <dbReference type="Proteomes" id="UP001175261"/>
    </source>
</evidence>
<dbReference type="AlphaFoldDB" id="A0AA39GNM8"/>
<name>A0AA39GNM8_SARSR</name>
<dbReference type="InterPro" id="IPR051678">
    <property type="entry name" value="AGP_Transferase"/>
</dbReference>
<organism evidence="2 3">
    <name type="scientific">Sarocladium strictum</name>
    <name type="common">Black bundle disease fungus</name>
    <name type="synonym">Acremonium strictum</name>
    <dbReference type="NCBI Taxonomy" id="5046"/>
    <lineage>
        <taxon>Eukaryota</taxon>
        <taxon>Fungi</taxon>
        <taxon>Dikarya</taxon>
        <taxon>Ascomycota</taxon>
        <taxon>Pezizomycotina</taxon>
        <taxon>Sordariomycetes</taxon>
        <taxon>Hypocreomycetidae</taxon>
        <taxon>Hypocreales</taxon>
        <taxon>Sarocladiaceae</taxon>
        <taxon>Sarocladium</taxon>
    </lineage>
</organism>
<dbReference type="EMBL" id="JAPDFR010000001">
    <property type="protein sequence ID" value="KAK0390715.1"/>
    <property type="molecule type" value="Genomic_DNA"/>
</dbReference>
<dbReference type="CDD" id="cd05120">
    <property type="entry name" value="APH_ChoK_like"/>
    <property type="match status" value="1"/>
</dbReference>
<sequence length="257" mass="29523">MEDPALPTPNSIVRALIILTIKARRHRPFRRIWRKQSGLFHIFGVCIKVRHDGDLNEAHALQLVSRQTAIPVPKLHYAFTHHGTSYIVTQHIDGIMAATRWPFRSKESQARILDQLQSMIQELRSVKPPAGVGVSSVAGGPIYDCRLPRTSHWGPFPTVRDFHQALIDPVDMNTEYAWEPERSDISQLVQFYREAEEKVVLTHGDLSSLNILVRGDDVVAIVDWETAGWLPEYWEYSCTLPKQQEVETIRRKYFGDF</sequence>
<reference evidence="2" key="1">
    <citation type="submission" date="2022-10" db="EMBL/GenBank/DDBJ databases">
        <title>Determination and structural analysis of whole genome sequence of Sarocladium strictum F4-1.</title>
        <authorList>
            <person name="Hu L."/>
            <person name="Jiang Y."/>
        </authorList>
    </citation>
    <scope>NUCLEOTIDE SEQUENCE</scope>
    <source>
        <strain evidence="2">F4-1</strain>
    </source>
</reference>
<keyword evidence="3" id="KW-1185">Reference proteome</keyword>
<dbReference type="InterPro" id="IPR002575">
    <property type="entry name" value="Aminoglycoside_PTrfase"/>
</dbReference>
<evidence type="ECO:0000259" key="1">
    <source>
        <dbReference type="Pfam" id="PF01636"/>
    </source>
</evidence>
<comment type="caution">
    <text evidence="2">The sequence shown here is derived from an EMBL/GenBank/DDBJ whole genome shotgun (WGS) entry which is preliminary data.</text>
</comment>
<protein>
    <recommendedName>
        <fullName evidence="1">Aminoglycoside phosphotransferase domain-containing protein</fullName>
    </recommendedName>
</protein>
<feature type="domain" description="Aminoglycoside phosphotransferase" evidence="1">
    <location>
        <begin position="56"/>
        <end position="238"/>
    </location>
</feature>
<dbReference type="Pfam" id="PF01636">
    <property type="entry name" value="APH"/>
    <property type="match status" value="1"/>
</dbReference>